<protein>
    <recommendedName>
        <fullName evidence="1">DUF7881 domain-containing protein</fullName>
    </recommendedName>
</protein>
<dbReference type="AlphaFoldDB" id="A0A8A1MP37"/>
<organism evidence="2 3">
    <name type="scientific">Ajellomyces capsulatus</name>
    <name type="common">Darling's disease fungus</name>
    <name type="synonym">Histoplasma capsulatum</name>
    <dbReference type="NCBI Taxonomy" id="5037"/>
    <lineage>
        <taxon>Eukaryota</taxon>
        <taxon>Fungi</taxon>
        <taxon>Dikarya</taxon>
        <taxon>Ascomycota</taxon>
        <taxon>Pezizomycotina</taxon>
        <taxon>Eurotiomycetes</taxon>
        <taxon>Eurotiomycetidae</taxon>
        <taxon>Onygenales</taxon>
        <taxon>Ajellomycetaceae</taxon>
        <taxon>Histoplasma</taxon>
    </lineage>
</organism>
<proteinExistence type="predicted"/>
<dbReference type="Pfam" id="PF25324">
    <property type="entry name" value="DUF7881"/>
    <property type="match status" value="1"/>
</dbReference>
<gene>
    <name evidence="2" type="ORF">I7I51_02691</name>
</gene>
<name>A0A8A1MP37_AJECA</name>
<feature type="domain" description="DUF7881" evidence="1">
    <location>
        <begin position="8"/>
        <end position="78"/>
    </location>
</feature>
<evidence type="ECO:0000313" key="3">
    <source>
        <dbReference type="Proteomes" id="UP000663671"/>
    </source>
</evidence>
<evidence type="ECO:0000259" key="1">
    <source>
        <dbReference type="Pfam" id="PF25324"/>
    </source>
</evidence>
<dbReference type="Proteomes" id="UP000663671">
    <property type="component" value="Chromosome 6"/>
</dbReference>
<dbReference type="EMBL" id="CP069116">
    <property type="protein sequence ID" value="QSS66504.1"/>
    <property type="molecule type" value="Genomic_DNA"/>
</dbReference>
<reference evidence="2" key="1">
    <citation type="submission" date="2021-01" db="EMBL/GenBank/DDBJ databases">
        <title>Chromosome-level genome assembly of a human fungal pathogen reveals clustering of transcriptionally co-regulated genes.</title>
        <authorList>
            <person name="Voorhies M."/>
            <person name="Cohen S."/>
            <person name="Shea T.P."/>
            <person name="Petrus S."/>
            <person name="Munoz J.F."/>
            <person name="Poplawski S."/>
            <person name="Goldman W.E."/>
            <person name="Michael T."/>
            <person name="Cuomo C.A."/>
            <person name="Sil A."/>
            <person name="Beyhan S."/>
        </authorList>
    </citation>
    <scope>NUCLEOTIDE SEQUENCE</scope>
    <source>
        <strain evidence="2">WU24</strain>
    </source>
</reference>
<dbReference type="VEuPathDB" id="FungiDB:I7I51_02691"/>
<sequence>MANGRSPGRNIHIYNASDQTLLAGHCQSEENLFFTLKHILLVVDQAWTLRHRASGRAILPSNNRAETGDYDAHCDGAIRLTDEAWVARVMSHSDSGGENSLRNGIWSRDGRCVISGLVNLLAPHRWQDSKPHIYSRWRRRCSGGNLAMGAGLQTPKKDQESIPLRMDYLCHRICTRALINICFPSIQILIRQRLQDYHICTGYMGNRSTMGEYLTLFVPTQTALIVSQTIHYDGTLDNNAVNNLTMMQSLK</sequence>
<accession>A0A8A1MP37</accession>
<dbReference type="InterPro" id="IPR057203">
    <property type="entry name" value="DUF7881"/>
</dbReference>
<evidence type="ECO:0000313" key="2">
    <source>
        <dbReference type="EMBL" id="QSS66504.1"/>
    </source>
</evidence>
<dbReference type="OrthoDB" id="2142759at2759"/>